<reference evidence="3" key="1">
    <citation type="journal article" date="2017" name="Nat. Commun.">
        <title>The asparagus genome sheds light on the origin and evolution of a young Y chromosome.</title>
        <authorList>
            <person name="Harkess A."/>
            <person name="Zhou J."/>
            <person name="Xu C."/>
            <person name="Bowers J.E."/>
            <person name="Van der Hulst R."/>
            <person name="Ayyampalayam S."/>
            <person name="Mercati F."/>
            <person name="Riccardi P."/>
            <person name="McKain M.R."/>
            <person name="Kakrana A."/>
            <person name="Tang H."/>
            <person name="Ray J."/>
            <person name="Groenendijk J."/>
            <person name="Arikit S."/>
            <person name="Mathioni S.M."/>
            <person name="Nakano M."/>
            <person name="Shan H."/>
            <person name="Telgmann-Rauber A."/>
            <person name="Kanno A."/>
            <person name="Yue Z."/>
            <person name="Chen H."/>
            <person name="Li W."/>
            <person name="Chen Y."/>
            <person name="Xu X."/>
            <person name="Zhang Y."/>
            <person name="Luo S."/>
            <person name="Chen H."/>
            <person name="Gao J."/>
            <person name="Mao Z."/>
            <person name="Pires J.C."/>
            <person name="Luo M."/>
            <person name="Kudrna D."/>
            <person name="Wing R.A."/>
            <person name="Meyers B.C."/>
            <person name="Yi K."/>
            <person name="Kong H."/>
            <person name="Lavrijsen P."/>
            <person name="Sunseri F."/>
            <person name="Falavigna A."/>
            <person name="Ye Y."/>
            <person name="Leebens-Mack J.H."/>
            <person name="Chen G."/>
        </authorList>
    </citation>
    <scope>NUCLEOTIDE SEQUENCE [LARGE SCALE GENOMIC DNA]</scope>
    <source>
        <strain evidence="3">cv. DH0086</strain>
    </source>
</reference>
<evidence type="ECO:0000256" key="1">
    <source>
        <dbReference type="SAM" id="MobiDB-lite"/>
    </source>
</evidence>
<keyword evidence="3" id="KW-1185">Reference proteome</keyword>
<protein>
    <submittedName>
        <fullName evidence="2">Uncharacterized protein</fullName>
    </submittedName>
</protein>
<gene>
    <name evidence="2" type="ORF">A4U43_C03F20840</name>
</gene>
<dbReference type="Proteomes" id="UP000243459">
    <property type="component" value="Chromosome 3"/>
</dbReference>
<evidence type="ECO:0000313" key="2">
    <source>
        <dbReference type="EMBL" id="ONK75813.1"/>
    </source>
</evidence>
<sequence length="132" mass="14123">MVAASTSRSGSWRDDSGRQPDMDPRAATVEECLSVVQAGFRVWALRERLRAGRGAWWGELRAEKRSVGSKLTLLLAPSTARAAAVEAGSPSVDVSCIWQSSGGYHGGPTRVTDSGWLETTAATGDRQPHLRA</sequence>
<evidence type="ECO:0000313" key="3">
    <source>
        <dbReference type="Proteomes" id="UP000243459"/>
    </source>
</evidence>
<proteinExistence type="predicted"/>
<dbReference type="AlphaFoldDB" id="A0A5P1FDK0"/>
<dbReference type="Gramene" id="ONK75813">
    <property type="protein sequence ID" value="ONK75813"/>
    <property type="gene ID" value="A4U43_C03F20840"/>
</dbReference>
<accession>A0A5P1FDK0</accession>
<feature type="region of interest" description="Disordered" evidence="1">
    <location>
        <begin position="1"/>
        <end position="25"/>
    </location>
</feature>
<dbReference type="EMBL" id="CM007383">
    <property type="protein sequence ID" value="ONK75813.1"/>
    <property type="molecule type" value="Genomic_DNA"/>
</dbReference>
<feature type="compositionally biased region" description="Low complexity" evidence="1">
    <location>
        <begin position="1"/>
        <end position="10"/>
    </location>
</feature>
<organism evidence="2 3">
    <name type="scientific">Asparagus officinalis</name>
    <name type="common">Garden asparagus</name>
    <dbReference type="NCBI Taxonomy" id="4686"/>
    <lineage>
        <taxon>Eukaryota</taxon>
        <taxon>Viridiplantae</taxon>
        <taxon>Streptophyta</taxon>
        <taxon>Embryophyta</taxon>
        <taxon>Tracheophyta</taxon>
        <taxon>Spermatophyta</taxon>
        <taxon>Magnoliopsida</taxon>
        <taxon>Liliopsida</taxon>
        <taxon>Asparagales</taxon>
        <taxon>Asparagaceae</taxon>
        <taxon>Asparagoideae</taxon>
        <taxon>Asparagus</taxon>
    </lineage>
</organism>
<feature type="compositionally biased region" description="Basic and acidic residues" evidence="1">
    <location>
        <begin position="11"/>
        <end position="24"/>
    </location>
</feature>
<name>A0A5P1FDK0_ASPOF</name>